<dbReference type="Pfam" id="PF20390">
    <property type="entry name" value="DUF6685"/>
    <property type="match status" value="1"/>
</dbReference>
<organism evidence="1 2">
    <name type="scientific">Azotobacter chroococcum</name>
    <dbReference type="NCBI Taxonomy" id="353"/>
    <lineage>
        <taxon>Bacteria</taxon>
        <taxon>Pseudomonadati</taxon>
        <taxon>Pseudomonadota</taxon>
        <taxon>Gammaproteobacteria</taxon>
        <taxon>Pseudomonadales</taxon>
        <taxon>Pseudomonadaceae</taxon>
        <taxon>Azotobacter</taxon>
    </lineage>
</organism>
<name>A0AA43Z729_9GAMM</name>
<protein>
    <submittedName>
        <fullName evidence="1">Uncharacterized protein</fullName>
    </submittedName>
</protein>
<reference evidence="1" key="1">
    <citation type="submission" date="2020-03" db="EMBL/GenBank/DDBJ databases">
        <title>Genome assembly of Azotobacter chroococcum W5.</title>
        <authorList>
            <person name="Kannepalli A."/>
        </authorList>
    </citation>
    <scope>NUCLEOTIDE SEQUENCE</scope>
    <source>
        <strain evidence="1">W5</strain>
    </source>
</reference>
<dbReference type="EMBL" id="JAAPAP010000006">
    <property type="protein sequence ID" value="NHN77484.1"/>
    <property type="molecule type" value="Genomic_DNA"/>
</dbReference>
<comment type="caution">
    <text evidence="1">The sequence shown here is derived from an EMBL/GenBank/DDBJ whole genome shotgun (WGS) entry which is preliminary data.</text>
</comment>
<dbReference type="InterPro" id="IPR046507">
    <property type="entry name" value="DUF6685"/>
</dbReference>
<accession>A0AA43Z729</accession>
<gene>
    <name evidence="1" type="ORF">HA520_09285</name>
</gene>
<sequence>MDRPSMSFLPPSLVALAQRLGLGPGRHTPRQLLHKARALRLPFQPLPPVQESIWWQADPPLHRLVELPRDALSGPVQEDKAAARTVLMRLVEREQRSLAGIDLRQVDGLVGKDLQAVQYDGLEAYSATPECRAVRIIGYKDFVRTLGQAVAGFPEAGRLQLRQAGWRGERLFWAGEPQQLAAFAAAVAYARRRGLEVIQPAELTRYRLSESGLAGLRRRYHVLAMPAQAWSDPAFMGLLLDQGMPYARLALLRRSGAPEFLLLPRRHPAANALGEGLYQAGAPDVTGFLAGLLPDADSAPG</sequence>
<proteinExistence type="predicted"/>
<dbReference type="AlphaFoldDB" id="A0AA43Z729"/>
<evidence type="ECO:0000313" key="1">
    <source>
        <dbReference type="EMBL" id="NHN77484.1"/>
    </source>
</evidence>
<evidence type="ECO:0000313" key="2">
    <source>
        <dbReference type="Proteomes" id="UP000736384"/>
    </source>
</evidence>
<dbReference type="Proteomes" id="UP000736384">
    <property type="component" value="Unassembled WGS sequence"/>
</dbReference>